<dbReference type="Proteomes" id="UP001175271">
    <property type="component" value="Unassembled WGS sequence"/>
</dbReference>
<organism evidence="2 3">
    <name type="scientific">Steinernema hermaphroditum</name>
    <dbReference type="NCBI Taxonomy" id="289476"/>
    <lineage>
        <taxon>Eukaryota</taxon>
        <taxon>Metazoa</taxon>
        <taxon>Ecdysozoa</taxon>
        <taxon>Nematoda</taxon>
        <taxon>Chromadorea</taxon>
        <taxon>Rhabditida</taxon>
        <taxon>Tylenchina</taxon>
        <taxon>Panagrolaimomorpha</taxon>
        <taxon>Strongyloidoidea</taxon>
        <taxon>Steinernematidae</taxon>
        <taxon>Steinernema</taxon>
    </lineage>
</organism>
<proteinExistence type="predicted"/>
<comment type="caution">
    <text evidence="2">The sequence shown here is derived from an EMBL/GenBank/DDBJ whole genome shotgun (WGS) entry which is preliminary data.</text>
</comment>
<accession>A0AA39LLV9</accession>
<gene>
    <name evidence="2" type="ORF">QR680_016357</name>
</gene>
<feature type="signal peptide" evidence="1">
    <location>
        <begin position="1"/>
        <end position="23"/>
    </location>
</feature>
<keyword evidence="1" id="KW-0732">Signal</keyword>
<feature type="chain" id="PRO_5041400066" description="Ground-like domain-containing protein" evidence="1">
    <location>
        <begin position="24"/>
        <end position="136"/>
    </location>
</feature>
<sequence length="136" mass="14405">MNGYLHIICLVVVVATIAESCFAPPSGGGGGCCCPPPPPPSCGCGCGRKKREAVAEGDRLCPEPRFKSLIEKSLKADAIQSKAALQKQLEENGFSSIFVMCAEKEFFKKAAFGTSSAKYCIHGNEEITCNALIIDT</sequence>
<evidence type="ECO:0000313" key="3">
    <source>
        <dbReference type="Proteomes" id="UP001175271"/>
    </source>
</evidence>
<reference evidence="2" key="1">
    <citation type="submission" date="2023-06" db="EMBL/GenBank/DDBJ databases">
        <title>Genomic analysis of the entomopathogenic nematode Steinernema hermaphroditum.</title>
        <authorList>
            <person name="Schwarz E.M."/>
            <person name="Heppert J.K."/>
            <person name="Baniya A."/>
            <person name="Schwartz H.T."/>
            <person name="Tan C.-H."/>
            <person name="Antoshechkin I."/>
            <person name="Sternberg P.W."/>
            <person name="Goodrich-Blair H."/>
            <person name="Dillman A.R."/>
        </authorList>
    </citation>
    <scope>NUCLEOTIDE SEQUENCE</scope>
    <source>
        <strain evidence="2">PS9179</strain>
        <tissue evidence="2">Whole animal</tissue>
    </source>
</reference>
<keyword evidence="3" id="KW-1185">Reference proteome</keyword>
<evidence type="ECO:0008006" key="4">
    <source>
        <dbReference type="Google" id="ProtNLM"/>
    </source>
</evidence>
<evidence type="ECO:0000313" key="2">
    <source>
        <dbReference type="EMBL" id="KAK0402481.1"/>
    </source>
</evidence>
<dbReference type="EMBL" id="JAUCMV010000004">
    <property type="protein sequence ID" value="KAK0402481.1"/>
    <property type="molecule type" value="Genomic_DNA"/>
</dbReference>
<protein>
    <recommendedName>
        <fullName evidence="4">Ground-like domain-containing protein</fullName>
    </recommendedName>
</protein>
<evidence type="ECO:0000256" key="1">
    <source>
        <dbReference type="SAM" id="SignalP"/>
    </source>
</evidence>
<name>A0AA39LLV9_9BILA</name>
<dbReference type="AlphaFoldDB" id="A0AA39LLV9"/>